<name>A0A0J8VMG4_9ENTR</name>
<dbReference type="RefSeq" id="WP_024555766.1">
    <property type="nucleotide sequence ID" value="NZ_LFEJ01000015.1"/>
</dbReference>
<dbReference type="InterPro" id="IPR007844">
    <property type="entry name" value="AsmA"/>
</dbReference>
<proteinExistence type="predicted"/>
<accession>A0A0J8VMG4</accession>
<feature type="region of interest" description="Disordered" evidence="1">
    <location>
        <begin position="115"/>
        <end position="136"/>
    </location>
</feature>
<dbReference type="AlphaFoldDB" id="A0A0J8VMG4"/>
<gene>
    <name evidence="3" type="ORF">ACH50_12915</name>
</gene>
<dbReference type="OrthoDB" id="9766390at2"/>
<dbReference type="Proteomes" id="UP000037315">
    <property type="component" value="Unassembled WGS sequence"/>
</dbReference>
<comment type="caution">
    <text evidence="3">The sequence shown here is derived from an EMBL/GenBank/DDBJ whole genome shotgun (WGS) entry which is preliminary data.</text>
</comment>
<evidence type="ECO:0000259" key="2">
    <source>
        <dbReference type="Pfam" id="PF05170"/>
    </source>
</evidence>
<dbReference type="PATRIC" id="fig|1656095.3.peg.2666"/>
<dbReference type="EMBL" id="LFEJ01000015">
    <property type="protein sequence ID" value="KMV34301.1"/>
    <property type="molecule type" value="Genomic_DNA"/>
</dbReference>
<feature type="domain" description="AsmA" evidence="2">
    <location>
        <begin position="5"/>
        <end position="211"/>
    </location>
</feature>
<feature type="compositionally biased region" description="Low complexity" evidence="1">
    <location>
        <begin position="123"/>
        <end position="136"/>
    </location>
</feature>
<evidence type="ECO:0000313" key="4">
    <source>
        <dbReference type="Proteomes" id="UP000037315"/>
    </source>
</evidence>
<reference evidence="3 4" key="1">
    <citation type="submission" date="2015-06" db="EMBL/GenBank/DDBJ databases">
        <title>Genome sequencing of Cronobacter sp. strain DJ34 isolated from petroleum contaminated sludge of Duliajan Oil Fields, Assam, India.</title>
        <authorList>
            <person name="Pal S."/>
            <person name="Banerjee T.D."/>
            <person name="Roy A."/>
            <person name="Sar P."/>
            <person name="Kazy S.K."/>
        </authorList>
    </citation>
    <scope>NUCLEOTIDE SEQUENCE [LARGE SCALE GENOMIC DNA]</scope>
    <source>
        <strain evidence="3 4">DJ34</strain>
    </source>
</reference>
<keyword evidence="4" id="KW-1185">Reference proteome</keyword>
<feature type="domain" description="AsmA" evidence="2">
    <location>
        <begin position="223"/>
        <end position="508"/>
    </location>
</feature>
<sequence length="614" mass="68351">MRRLLTALMILLVVFFAGLSALVLLVNPNDFRAYMVRQVEARSGYQLKLDGPLRWHVWPQLSILSGRMSLTAPGASVPMVSADNMRLDVALLPLFSHRLEVRQVMLKGAVVQLTPQSEERHPQGAPVGPKGGVAPQESERGWSFDISRLKVADSLLVFQHENDEQVTVRNLNLQMEQDEKDQAQLEMSARVNRDQRDLTFSLTAHLNAADYPQRLLASVSQFSWQLQGADLPRQGINGQATLQAQWQEASKTLSFSQLNLKANDSALTGQGSVVLADKPQWTLDLQSDRLNFENLLVSDAATDSAAPQQGQQQASLPRPVVASEVEEAQYHELRGFTARANLHARVVRWRGLEFTNVGAQLANDAGMLTISQLEGHLGDGKLSLPGSLDARNDEPHAAFKAQLENIEVGSILKAFDYPIALTGKLSLNGEFEGDRIDARAFRERWVGDASVMMSHSRLEGMNFQQLIQQAVARSNGDVKAQQDYDNATTLEQFSAAATLDNGELTLNDMQGRSALLTLTGEGALDLVREQCDTRFKVLVSGGWQGNDKLIAWLKETPVPLRVYGPWQKLNYNLEVDDLLRKRLQEEAKRRLNGWVERHQDSSKSKDLKKLLDKL</sequence>
<dbReference type="STRING" id="1121863.GCA_000621185_03060"/>
<evidence type="ECO:0000313" key="3">
    <source>
        <dbReference type="EMBL" id="KMV34301.1"/>
    </source>
</evidence>
<organism evidence="3 4">
    <name type="scientific">Franconibacter pulveris</name>
    <dbReference type="NCBI Taxonomy" id="435910"/>
    <lineage>
        <taxon>Bacteria</taxon>
        <taxon>Pseudomonadati</taxon>
        <taxon>Pseudomonadota</taxon>
        <taxon>Gammaproteobacteria</taxon>
        <taxon>Enterobacterales</taxon>
        <taxon>Enterobacteriaceae</taxon>
        <taxon>Franconibacter</taxon>
    </lineage>
</organism>
<protein>
    <submittedName>
        <fullName evidence="3">Assembly protein</fullName>
    </submittedName>
</protein>
<dbReference type="PANTHER" id="PTHR30441">
    <property type="entry name" value="DUF748 DOMAIN-CONTAINING PROTEIN"/>
    <property type="match status" value="1"/>
</dbReference>
<dbReference type="Pfam" id="PF05170">
    <property type="entry name" value="AsmA"/>
    <property type="match status" value="2"/>
</dbReference>
<dbReference type="PANTHER" id="PTHR30441:SF4">
    <property type="entry name" value="PROTEIN ASMA"/>
    <property type="match status" value="1"/>
</dbReference>
<evidence type="ECO:0000256" key="1">
    <source>
        <dbReference type="SAM" id="MobiDB-lite"/>
    </source>
</evidence>
<dbReference type="GO" id="GO:0005886">
    <property type="term" value="C:plasma membrane"/>
    <property type="evidence" value="ECO:0007669"/>
    <property type="project" value="TreeGrafter"/>
</dbReference>
<dbReference type="GO" id="GO:0090313">
    <property type="term" value="P:regulation of protein targeting to membrane"/>
    <property type="evidence" value="ECO:0007669"/>
    <property type="project" value="TreeGrafter"/>
</dbReference>
<dbReference type="NCBIfam" id="NF008091">
    <property type="entry name" value="PRK10833.1"/>
    <property type="match status" value="1"/>
</dbReference>
<dbReference type="InterPro" id="IPR052894">
    <property type="entry name" value="AsmA-related"/>
</dbReference>